<dbReference type="Pfam" id="PF04978">
    <property type="entry name" value="MST"/>
    <property type="match status" value="1"/>
</dbReference>
<keyword evidence="2" id="KW-1185">Reference proteome</keyword>
<dbReference type="RefSeq" id="WP_106582284.1">
    <property type="nucleotide sequence ID" value="NZ_PYGA01000004.1"/>
</dbReference>
<comment type="caution">
    <text evidence="1">The sequence shown here is derived from an EMBL/GenBank/DDBJ whole genome shotgun (WGS) entry which is preliminary data.</text>
</comment>
<dbReference type="EMBL" id="PYGA01000004">
    <property type="protein sequence ID" value="PSK98964.1"/>
    <property type="molecule type" value="Genomic_DNA"/>
</dbReference>
<evidence type="ECO:0000313" key="2">
    <source>
        <dbReference type="Proteomes" id="UP000240542"/>
    </source>
</evidence>
<dbReference type="AlphaFoldDB" id="A0A2P8DP17"/>
<reference evidence="1 2" key="1">
    <citation type="submission" date="2018-03" db="EMBL/GenBank/DDBJ databases">
        <title>Genomic Encyclopedia of Archaeal and Bacterial Type Strains, Phase II (KMG-II): from individual species to whole genera.</title>
        <authorList>
            <person name="Goeker M."/>
        </authorList>
    </citation>
    <scope>NUCLEOTIDE SEQUENCE [LARGE SCALE GENOMIC DNA]</scope>
    <source>
        <strain evidence="1 2">DSM 45312</strain>
    </source>
</reference>
<name>A0A2P8DP17_9ACTN</name>
<dbReference type="Gene3D" id="1.20.120.450">
    <property type="entry name" value="dinb family like domain"/>
    <property type="match status" value="1"/>
</dbReference>
<dbReference type="OrthoDB" id="4548523at2"/>
<organism evidence="1 2">
    <name type="scientific">Murinocardiopsis flavida</name>
    <dbReference type="NCBI Taxonomy" id="645275"/>
    <lineage>
        <taxon>Bacteria</taxon>
        <taxon>Bacillati</taxon>
        <taxon>Actinomycetota</taxon>
        <taxon>Actinomycetes</taxon>
        <taxon>Streptosporangiales</taxon>
        <taxon>Nocardiopsidaceae</taxon>
        <taxon>Murinocardiopsis</taxon>
    </lineage>
</organism>
<dbReference type="Proteomes" id="UP000240542">
    <property type="component" value="Unassembled WGS sequence"/>
</dbReference>
<dbReference type="SUPFAM" id="SSF109854">
    <property type="entry name" value="DinB/YfiT-like putative metalloenzymes"/>
    <property type="match status" value="1"/>
</dbReference>
<evidence type="ECO:0000313" key="1">
    <source>
        <dbReference type="EMBL" id="PSK98964.1"/>
    </source>
</evidence>
<accession>A0A2P8DP17</accession>
<protein>
    <submittedName>
        <fullName evidence="1">Uncharacterized protein DUF664</fullName>
    </submittedName>
</protein>
<dbReference type="InterPro" id="IPR034660">
    <property type="entry name" value="DinB/YfiT-like"/>
</dbReference>
<sequence>MVAHVPFTGGEKQSLHIALDRHRDAVLWKLDGLDEDRLRRPVTPSGMSLLGLVQHLAGAELGWFCLTFGRPCEPLPFAVEGDAASDWHVASDEPAKDVLEFYRRARAAADEAIEGLDIDATGTAFAFFDGATVSLRWTLIHMLEEVARHAGHADILRESLDGSTGDHRRG</sequence>
<gene>
    <name evidence="1" type="ORF">CLV63_104188</name>
</gene>
<proteinExistence type="predicted"/>
<dbReference type="InterPro" id="IPR007061">
    <property type="entry name" value="MST-like"/>
</dbReference>